<dbReference type="GO" id="GO:0005634">
    <property type="term" value="C:nucleus"/>
    <property type="evidence" value="ECO:0007669"/>
    <property type="project" value="UniProtKB-SubCell"/>
</dbReference>
<keyword evidence="6" id="KW-0508">mRNA splicing</keyword>
<keyword evidence="7" id="KW-0539">Nucleus</keyword>
<evidence type="ECO:0000313" key="12">
    <source>
        <dbReference type="Proteomes" id="UP000000763"/>
    </source>
</evidence>
<sequence>MMNFKILIKRLLQLKIEEIVKRNIFGLALGLLTNMQKRFVIPIRCFDEDLQVIVNSLPCKVKDFPCKSGTVEKPSKADFLSLIDTVADDILSLWKTSLINRASRLVTSKRRPMVAIVWSIGIERKQYMDLAWITGTSVRVSCIVWPNPGQPPWPSTSSWALAGSLSVRLYVGQWSGGSVAGSKRRQATAAGGLSGTVAARRGWRQIAAGSERRQMGAGDERRPSGADPAQGALPRADPAAAPSPTTTTTRVVAAAATPTTSTCGWRRGPRPAQSAAGDGVAAGEGDVYVEELEMMKMMGIPVGFDSTKGKHVPDADVSGVRVVTKRQPWHYMNRRGGFNRPLPPERNR</sequence>
<dbReference type="InterPro" id="IPR013957">
    <property type="entry name" value="SNRNP27"/>
</dbReference>
<dbReference type="Pfam" id="PF08648">
    <property type="entry name" value="SNRNP27"/>
    <property type="match status" value="1"/>
</dbReference>
<comment type="subunit">
    <text evidence="4">Part of a tri-snRNP complex.</text>
</comment>
<evidence type="ECO:0000256" key="1">
    <source>
        <dbReference type="ARBA" id="ARBA00003632"/>
    </source>
</evidence>
<keyword evidence="5" id="KW-0507">mRNA processing</keyword>
<comment type="subcellular location">
    <subcellularLocation>
        <location evidence="2">Nucleus</location>
    </subcellularLocation>
</comment>
<name>Q5Z4R6_ORYSJ</name>
<protein>
    <recommendedName>
        <fullName evidence="9">U4/U6.U5 small nuclear ribonucleoprotein 27kDa protein domain-containing protein</fullName>
    </recommendedName>
</protein>
<evidence type="ECO:0000256" key="8">
    <source>
        <dbReference type="SAM" id="MobiDB-lite"/>
    </source>
</evidence>
<dbReference type="GO" id="GO:0006397">
    <property type="term" value="P:mRNA processing"/>
    <property type="evidence" value="ECO:0007669"/>
    <property type="project" value="UniProtKB-KW"/>
</dbReference>
<reference evidence="11" key="2">
    <citation type="submission" date="2002-11" db="EMBL/GenBank/DDBJ databases">
        <title>Oryza sativa nipponbare(GA3) genomic DNA, chromosome 6, PAC clone:P0597A07.</title>
        <authorList>
            <person name="Sasaki T."/>
            <person name="Matsumoto T."/>
            <person name="Katayose Y."/>
        </authorList>
    </citation>
    <scope>NUCLEOTIDE SEQUENCE</scope>
</reference>
<evidence type="ECO:0000256" key="5">
    <source>
        <dbReference type="ARBA" id="ARBA00022664"/>
    </source>
</evidence>
<comment type="function">
    <text evidence="1">May play a role in mRNA splicing.</text>
</comment>
<evidence type="ECO:0000256" key="3">
    <source>
        <dbReference type="ARBA" id="ARBA00008218"/>
    </source>
</evidence>
<evidence type="ECO:0000256" key="2">
    <source>
        <dbReference type="ARBA" id="ARBA00004123"/>
    </source>
</evidence>
<dbReference type="EMBL" id="AP005773">
    <property type="protein sequence ID" value="BAD62130.1"/>
    <property type="molecule type" value="Genomic_DNA"/>
</dbReference>
<comment type="similarity">
    <text evidence="3">Belongs to the SNUT3 family.</text>
</comment>
<reference evidence="12" key="3">
    <citation type="journal article" date="2005" name="Nature">
        <title>The map-based sequence of the rice genome.</title>
        <authorList>
            <consortium name="International rice genome sequencing project (IRGSP)"/>
            <person name="Matsumoto T."/>
            <person name="Wu J."/>
            <person name="Kanamori H."/>
            <person name="Katayose Y."/>
            <person name="Fujisawa M."/>
            <person name="Namiki N."/>
            <person name="Mizuno H."/>
            <person name="Yamamoto K."/>
            <person name="Antonio B.A."/>
            <person name="Baba T."/>
            <person name="Sakata K."/>
            <person name="Nagamura Y."/>
            <person name="Aoki H."/>
            <person name="Arikawa K."/>
            <person name="Arita K."/>
            <person name="Bito T."/>
            <person name="Chiden Y."/>
            <person name="Fujitsuka N."/>
            <person name="Fukunaka R."/>
            <person name="Hamada M."/>
            <person name="Harada C."/>
            <person name="Hayashi A."/>
            <person name="Hijishita S."/>
            <person name="Honda M."/>
            <person name="Hosokawa S."/>
            <person name="Ichikawa Y."/>
            <person name="Idonuma A."/>
            <person name="Iijima M."/>
            <person name="Ikeda M."/>
            <person name="Ikeno M."/>
            <person name="Ito K."/>
            <person name="Ito S."/>
            <person name="Ito T."/>
            <person name="Ito Y."/>
            <person name="Ito Y."/>
            <person name="Iwabuchi A."/>
            <person name="Kamiya K."/>
            <person name="Karasawa W."/>
            <person name="Kurita K."/>
            <person name="Katagiri S."/>
            <person name="Kikuta A."/>
            <person name="Kobayashi H."/>
            <person name="Kobayashi N."/>
            <person name="Machita K."/>
            <person name="Maehara T."/>
            <person name="Masukawa M."/>
            <person name="Mizubayashi T."/>
            <person name="Mukai Y."/>
            <person name="Nagasaki H."/>
            <person name="Nagata Y."/>
            <person name="Naito S."/>
            <person name="Nakashima M."/>
            <person name="Nakama Y."/>
            <person name="Nakamichi Y."/>
            <person name="Nakamura M."/>
            <person name="Meguro A."/>
            <person name="Negishi M."/>
            <person name="Ohta I."/>
            <person name="Ohta T."/>
            <person name="Okamoto M."/>
            <person name="Ono N."/>
            <person name="Saji S."/>
            <person name="Sakaguchi M."/>
            <person name="Sakai K."/>
            <person name="Shibata M."/>
            <person name="Shimokawa T."/>
            <person name="Song J."/>
            <person name="Takazaki Y."/>
            <person name="Terasawa K."/>
            <person name="Tsugane M."/>
            <person name="Tsuji K."/>
            <person name="Ueda S."/>
            <person name="Waki K."/>
            <person name="Yamagata H."/>
            <person name="Yamamoto M."/>
            <person name="Yamamoto S."/>
            <person name="Yamane H."/>
            <person name="Yoshiki S."/>
            <person name="Yoshihara R."/>
            <person name="Yukawa K."/>
            <person name="Zhong H."/>
            <person name="Yano M."/>
            <person name="Yuan Q."/>
            <person name="Ouyang S."/>
            <person name="Liu J."/>
            <person name="Jones K.M."/>
            <person name="Gansberger K."/>
            <person name="Moffat K."/>
            <person name="Hill J."/>
            <person name="Bera J."/>
            <person name="Fadrosh D."/>
            <person name="Jin S."/>
            <person name="Johri S."/>
            <person name="Kim M."/>
            <person name="Overton L."/>
            <person name="Reardon M."/>
            <person name="Tsitrin T."/>
            <person name="Vuong H."/>
            <person name="Weaver B."/>
            <person name="Ciecko A."/>
            <person name="Tallon L."/>
            <person name="Jackson J."/>
            <person name="Pai G."/>
            <person name="Aken S.V."/>
            <person name="Utterback T."/>
            <person name="Reidmuller S."/>
            <person name="Feldblyum T."/>
            <person name="Hsiao J."/>
            <person name="Zismann V."/>
            <person name="Iobst S."/>
            <person name="de Vazeille A.R."/>
            <person name="Buell C.R."/>
            <person name="Ying K."/>
            <person name="Li Y."/>
            <person name="Lu T."/>
            <person name="Huang Y."/>
            <person name="Zhao Q."/>
            <person name="Feng Q."/>
            <person name="Zhang L."/>
            <person name="Zhu J."/>
            <person name="Weng Q."/>
            <person name="Mu J."/>
            <person name="Lu Y."/>
            <person name="Fan D."/>
            <person name="Liu Y."/>
            <person name="Guan J."/>
            <person name="Zhang Y."/>
            <person name="Yu S."/>
            <person name="Liu X."/>
            <person name="Zhang Y."/>
            <person name="Hong G."/>
            <person name="Han B."/>
            <person name="Choisne N."/>
            <person name="Demange N."/>
            <person name="Orjeda G."/>
            <person name="Samain S."/>
            <person name="Cattolico L."/>
            <person name="Pelletier E."/>
            <person name="Couloux A."/>
            <person name="Segurens B."/>
            <person name="Wincker P."/>
            <person name="D'Hont A."/>
            <person name="Scarpelli C."/>
            <person name="Weissenbach J."/>
            <person name="Salanoubat M."/>
            <person name="Quetier F."/>
            <person name="Yu Y."/>
            <person name="Kim H.R."/>
            <person name="Rambo T."/>
            <person name="Currie J."/>
            <person name="Collura K."/>
            <person name="Luo M."/>
            <person name="Yang T."/>
            <person name="Ammiraju J.S.S."/>
            <person name="Engler F."/>
            <person name="Soderlund C."/>
            <person name="Wing R.A."/>
            <person name="Palmer L.E."/>
            <person name="de la Bastide M."/>
            <person name="Spiegel L."/>
            <person name="Nascimento L."/>
            <person name="Zutavern T."/>
            <person name="O'Shaughnessy A."/>
            <person name="Dike S."/>
            <person name="Dedhia N."/>
            <person name="Preston R."/>
            <person name="Balija V."/>
            <person name="McCombie W.R."/>
            <person name="Chow T."/>
            <person name="Chen H."/>
            <person name="Chung M."/>
            <person name="Chen C."/>
            <person name="Shaw J."/>
            <person name="Wu H."/>
            <person name="Hsiao K."/>
            <person name="Chao Y."/>
            <person name="Chu M."/>
            <person name="Cheng C."/>
            <person name="Hour A."/>
            <person name="Lee P."/>
            <person name="Lin S."/>
            <person name="Lin Y."/>
            <person name="Liou J."/>
            <person name="Liu S."/>
            <person name="Hsing Y."/>
            <person name="Raghuvanshi S."/>
            <person name="Mohanty A."/>
            <person name="Bharti A.K."/>
            <person name="Gaur A."/>
            <person name="Gupta V."/>
            <person name="Kumar D."/>
            <person name="Ravi V."/>
            <person name="Vij S."/>
            <person name="Kapur A."/>
            <person name="Khurana P."/>
            <person name="Khurana P."/>
            <person name="Khurana J.P."/>
            <person name="Tyagi A.K."/>
            <person name="Gaikwad K."/>
            <person name="Singh A."/>
            <person name="Dalal V."/>
            <person name="Srivastava S."/>
            <person name="Dixit A."/>
            <person name="Pal A.K."/>
            <person name="Ghazi I.A."/>
            <person name="Yadav M."/>
            <person name="Pandit A."/>
            <person name="Bhargava A."/>
            <person name="Sureshbabu K."/>
            <person name="Batra K."/>
            <person name="Sharma T.R."/>
            <person name="Mohapatra T."/>
            <person name="Singh N.K."/>
            <person name="Messing J."/>
            <person name="Nelson A.B."/>
            <person name="Fuks G."/>
            <person name="Kavchok S."/>
            <person name="Keizer G."/>
            <person name="Linton E."/>
            <person name="Llaca V."/>
            <person name="Song R."/>
            <person name="Tanyolac B."/>
            <person name="Young S."/>
            <person name="Ho-Il K."/>
            <person name="Hahn J.H."/>
            <person name="Sangsakoo G."/>
            <person name="Vanavichit A."/>
            <person name="de Mattos Luiz.A.T."/>
            <person name="Zimmer P.D."/>
            <person name="Malone G."/>
            <person name="Dellagostin O."/>
            <person name="de Oliveira A.C."/>
            <person name="Bevan M."/>
            <person name="Bancroft I."/>
            <person name="Minx P."/>
            <person name="Cordum H."/>
            <person name="Wilson R."/>
            <person name="Cheng Z."/>
            <person name="Jin W."/>
            <person name="Jiang J."/>
            <person name="Leong S.A."/>
            <person name="Iwama H."/>
            <person name="Gojobori T."/>
            <person name="Itoh T."/>
            <person name="Niimura Y."/>
            <person name="Fujii Y."/>
            <person name="Habara T."/>
            <person name="Sakai H."/>
            <person name="Sato Y."/>
            <person name="Wilson G."/>
            <person name="Kumar K."/>
            <person name="McCouch S."/>
            <person name="Juretic N."/>
            <person name="Hoen D."/>
            <person name="Wright S."/>
            <person name="Bruskiewich R."/>
            <person name="Bureau T."/>
            <person name="Miyao A."/>
            <person name="Hirochika H."/>
            <person name="Nishikawa T."/>
            <person name="Kadowaki K."/>
            <person name="Sugiura M."/>
            <person name="Burr B."/>
            <person name="Sasaki T."/>
        </authorList>
    </citation>
    <scope>NUCLEOTIDE SEQUENCE [LARGE SCALE GENOMIC DNA]</scope>
    <source>
        <strain evidence="12">cv. Nipponbare</strain>
    </source>
</reference>
<gene>
    <name evidence="10" type="ORF">OSJNBa0085C03.1</name>
    <name evidence="11" type="ORF">P0597A07.54</name>
</gene>
<organism evidence="11 12">
    <name type="scientific">Oryza sativa subsp. japonica</name>
    <name type="common">Rice</name>
    <dbReference type="NCBI Taxonomy" id="39947"/>
    <lineage>
        <taxon>Eukaryota</taxon>
        <taxon>Viridiplantae</taxon>
        <taxon>Streptophyta</taxon>
        <taxon>Embryophyta</taxon>
        <taxon>Tracheophyta</taxon>
        <taxon>Spermatophyta</taxon>
        <taxon>Magnoliopsida</taxon>
        <taxon>Liliopsida</taxon>
        <taxon>Poales</taxon>
        <taxon>Poaceae</taxon>
        <taxon>BOP clade</taxon>
        <taxon>Oryzoideae</taxon>
        <taxon>Oryzeae</taxon>
        <taxon>Oryzinae</taxon>
        <taxon>Oryza</taxon>
        <taxon>Oryza sativa</taxon>
    </lineage>
</organism>
<evidence type="ECO:0000259" key="9">
    <source>
        <dbReference type="Pfam" id="PF08648"/>
    </source>
</evidence>
<reference evidence="10" key="1">
    <citation type="submission" date="2002-09" db="EMBL/GenBank/DDBJ databases">
        <title>Oryza sativa nipponbare(GA3) genomic DNA, chromosome 6, BAC clone:OSJNBa0085C03.</title>
        <authorList>
            <person name="Sasaki T."/>
            <person name="Matsumoto T."/>
            <person name="Katayose Y."/>
        </authorList>
    </citation>
    <scope>NUCLEOTIDE SEQUENCE</scope>
</reference>
<feature type="compositionally biased region" description="Basic and acidic residues" evidence="8">
    <location>
        <begin position="210"/>
        <end position="224"/>
    </location>
</feature>
<evidence type="ECO:0000313" key="10">
    <source>
        <dbReference type="EMBL" id="BAD62130.1"/>
    </source>
</evidence>
<dbReference type="GO" id="GO:0008380">
    <property type="term" value="P:RNA splicing"/>
    <property type="evidence" value="ECO:0007669"/>
    <property type="project" value="UniProtKB-KW"/>
</dbReference>
<accession>Q5Z4R6</accession>
<feature type="compositionally biased region" description="Low complexity" evidence="8">
    <location>
        <begin position="232"/>
        <end position="262"/>
    </location>
</feature>
<proteinExistence type="inferred from homology"/>
<reference evidence="12" key="4">
    <citation type="journal article" date="2008" name="Nucleic Acids Res.">
        <title>The rice annotation project database (RAP-DB): 2008 update.</title>
        <authorList>
            <consortium name="The rice annotation project (RAP)"/>
        </authorList>
    </citation>
    <scope>GENOME REANNOTATION</scope>
    <source>
        <strain evidence="12">cv. Nipponbare</strain>
    </source>
</reference>
<evidence type="ECO:0000313" key="11">
    <source>
        <dbReference type="EMBL" id="BAD62266.1"/>
    </source>
</evidence>
<evidence type="ECO:0000256" key="4">
    <source>
        <dbReference type="ARBA" id="ARBA00011825"/>
    </source>
</evidence>
<dbReference type="PANTHER" id="PTHR31077">
    <property type="entry name" value="U4/U6.U5 SMALL NUCLEAR RIBONUCLEOPROTEIN 27 KDA PROTEIN"/>
    <property type="match status" value="1"/>
</dbReference>
<evidence type="ECO:0000256" key="7">
    <source>
        <dbReference type="ARBA" id="ARBA00023242"/>
    </source>
</evidence>
<dbReference type="EMBL" id="AP005932">
    <property type="protein sequence ID" value="BAD62266.1"/>
    <property type="molecule type" value="Genomic_DNA"/>
</dbReference>
<evidence type="ECO:0000256" key="6">
    <source>
        <dbReference type="ARBA" id="ARBA00023187"/>
    </source>
</evidence>
<dbReference type="AlphaFoldDB" id="Q5Z4R6"/>
<feature type="domain" description="U4/U6.U5 small nuclear ribonucleoprotein 27kDa protein" evidence="9">
    <location>
        <begin position="290"/>
        <end position="344"/>
    </location>
</feature>
<dbReference type="PANTHER" id="PTHR31077:SF1">
    <property type="entry name" value="U4_U6.U5 SMALL NUCLEAR RIBONUCLEOPROTEIN 27 KDA PROTEIN"/>
    <property type="match status" value="1"/>
</dbReference>
<feature type="region of interest" description="Disordered" evidence="8">
    <location>
        <begin position="202"/>
        <end position="281"/>
    </location>
</feature>
<dbReference type="Proteomes" id="UP000000763">
    <property type="component" value="Chromosome 6"/>
</dbReference>